<gene>
    <name evidence="1" type="ORF">PHYSODRAFT_296330</name>
</gene>
<organism evidence="1 2">
    <name type="scientific">Phytophthora sojae (strain P6497)</name>
    <name type="common">Soybean stem and root rot agent</name>
    <name type="synonym">Phytophthora megasperma f. sp. glycines</name>
    <dbReference type="NCBI Taxonomy" id="1094619"/>
    <lineage>
        <taxon>Eukaryota</taxon>
        <taxon>Sar</taxon>
        <taxon>Stramenopiles</taxon>
        <taxon>Oomycota</taxon>
        <taxon>Peronosporomycetes</taxon>
        <taxon>Peronosporales</taxon>
        <taxon>Peronosporaceae</taxon>
        <taxon>Phytophthora</taxon>
    </lineage>
</organism>
<proteinExistence type="predicted"/>
<name>G4YS28_PHYSP</name>
<dbReference type="OMA" id="MHFAHES"/>
<keyword evidence="2" id="KW-1185">Reference proteome</keyword>
<dbReference type="SMR" id="G4YS28"/>
<evidence type="ECO:0000313" key="2">
    <source>
        <dbReference type="Proteomes" id="UP000002640"/>
    </source>
</evidence>
<dbReference type="EMBL" id="JH159152">
    <property type="protein sequence ID" value="EGZ24165.1"/>
    <property type="molecule type" value="Genomic_DNA"/>
</dbReference>
<dbReference type="KEGG" id="psoj:PHYSODRAFT_296330"/>
<evidence type="ECO:0000313" key="1">
    <source>
        <dbReference type="EMBL" id="EGZ24165.1"/>
    </source>
</evidence>
<dbReference type="GeneID" id="20641358"/>
<reference evidence="1 2" key="1">
    <citation type="journal article" date="2006" name="Science">
        <title>Phytophthora genome sequences uncover evolutionary origins and mechanisms of pathogenesis.</title>
        <authorList>
            <person name="Tyler B.M."/>
            <person name="Tripathy S."/>
            <person name="Zhang X."/>
            <person name="Dehal P."/>
            <person name="Jiang R.H."/>
            <person name="Aerts A."/>
            <person name="Arredondo F.D."/>
            <person name="Baxter L."/>
            <person name="Bensasson D."/>
            <person name="Beynon J.L."/>
            <person name="Chapman J."/>
            <person name="Damasceno C.M."/>
            <person name="Dorrance A.E."/>
            <person name="Dou D."/>
            <person name="Dickerman A.W."/>
            <person name="Dubchak I.L."/>
            <person name="Garbelotto M."/>
            <person name="Gijzen M."/>
            <person name="Gordon S.G."/>
            <person name="Govers F."/>
            <person name="Grunwald N.J."/>
            <person name="Huang W."/>
            <person name="Ivors K.L."/>
            <person name="Jones R.W."/>
            <person name="Kamoun S."/>
            <person name="Krampis K."/>
            <person name="Lamour K.H."/>
            <person name="Lee M.K."/>
            <person name="McDonald W.H."/>
            <person name="Medina M."/>
            <person name="Meijer H.J."/>
            <person name="Nordberg E.K."/>
            <person name="Maclean D.J."/>
            <person name="Ospina-Giraldo M.D."/>
            <person name="Morris P.F."/>
            <person name="Phuntumart V."/>
            <person name="Putnam N.H."/>
            <person name="Rash S."/>
            <person name="Rose J.K."/>
            <person name="Sakihama Y."/>
            <person name="Salamov A.A."/>
            <person name="Savidor A."/>
            <person name="Scheuring C.F."/>
            <person name="Smith B.M."/>
            <person name="Sobral B.W."/>
            <person name="Terry A."/>
            <person name="Torto-Alalibo T.A."/>
            <person name="Win J."/>
            <person name="Xu Z."/>
            <person name="Zhang H."/>
            <person name="Grigoriev I.V."/>
            <person name="Rokhsar D.S."/>
            <person name="Boore J.L."/>
        </authorList>
    </citation>
    <scope>NUCLEOTIDE SEQUENCE [LARGE SCALE GENOMIC DNA]</scope>
    <source>
        <strain evidence="1 2">P6497</strain>
    </source>
</reference>
<accession>G4YS28</accession>
<sequence>MTDLTASDTEADDAADARAVRQQVLAFGQGPAPPGSSGVGTTTPAAAAVAETSFSAVDEIRGRASTTFRPTTLEQQIHNAIGHPDHQGKDAQCILECAQQARETRFRAAHPILRGAFDFGFHIRGLSVMHFAHESRISTMEASGAVVNMTDFSRKNGLQPAAAEPSYTGLLEALTSLRHFGRKFYNAATVDVLNAAITFIEEFADGGDPDRETTKRLLLWINMKLGKFRGLVISVGLAAAVRVTDEFTLQDSLLSELLYNLQKAKLDKLTAMIEAQQHPSPKVRSKGKEHQLAKLTGRIPKSVARGLPKQGSQQLCLKHLSKMGCSGNGTPGQCFAKGRAHFRPTALSSEAKDHIKQHFGGLAPEFADL</sequence>
<dbReference type="RefSeq" id="XP_009519453.1">
    <property type="nucleotide sequence ID" value="XM_009521158.1"/>
</dbReference>
<dbReference type="Proteomes" id="UP000002640">
    <property type="component" value="Unassembled WGS sequence"/>
</dbReference>
<dbReference type="InParanoid" id="G4YS28"/>
<dbReference type="AlphaFoldDB" id="G4YS28"/>
<protein>
    <submittedName>
        <fullName evidence="1">Uncharacterized protein</fullName>
    </submittedName>
</protein>